<accession>A0ACA9PWW9</accession>
<sequence>EIDELKKKFAEIRLRMMSVRIRMLGSLILEGNKRHDVENVKLKVRIKRLEKNKTDSLAENVGCNDEIAELKAELVKLRDGDEESK</sequence>
<keyword evidence="2" id="KW-1185">Reference proteome</keyword>
<dbReference type="EMBL" id="CAJVQC010025004">
    <property type="protein sequence ID" value="CAG8728498.1"/>
    <property type="molecule type" value="Genomic_DNA"/>
</dbReference>
<evidence type="ECO:0000313" key="2">
    <source>
        <dbReference type="Proteomes" id="UP000789920"/>
    </source>
</evidence>
<protein>
    <submittedName>
        <fullName evidence="1">6060_t:CDS:1</fullName>
    </submittedName>
</protein>
<feature type="non-terminal residue" evidence="1">
    <location>
        <position position="1"/>
    </location>
</feature>
<comment type="caution">
    <text evidence="1">The sequence shown here is derived from an EMBL/GenBank/DDBJ whole genome shotgun (WGS) entry which is preliminary data.</text>
</comment>
<proteinExistence type="predicted"/>
<dbReference type="Proteomes" id="UP000789920">
    <property type="component" value="Unassembled WGS sequence"/>
</dbReference>
<gene>
    <name evidence="1" type="ORF">RPERSI_LOCUS11928</name>
</gene>
<name>A0ACA9PWW9_9GLOM</name>
<organism evidence="1 2">
    <name type="scientific">Racocetra persica</name>
    <dbReference type="NCBI Taxonomy" id="160502"/>
    <lineage>
        <taxon>Eukaryota</taxon>
        <taxon>Fungi</taxon>
        <taxon>Fungi incertae sedis</taxon>
        <taxon>Mucoromycota</taxon>
        <taxon>Glomeromycotina</taxon>
        <taxon>Glomeromycetes</taxon>
        <taxon>Diversisporales</taxon>
        <taxon>Gigasporaceae</taxon>
        <taxon>Racocetra</taxon>
    </lineage>
</organism>
<evidence type="ECO:0000313" key="1">
    <source>
        <dbReference type="EMBL" id="CAG8728498.1"/>
    </source>
</evidence>
<reference evidence="1" key="1">
    <citation type="submission" date="2021-06" db="EMBL/GenBank/DDBJ databases">
        <authorList>
            <person name="Kallberg Y."/>
            <person name="Tangrot J."/>
            <person name="Rosling A."/>
        </authorList>
    </citation>
    <scope>NUCLEOTIDE SEQUENCE</scope>
    <source>
        <strain evidence="1">MA461A</strain>
    </source>
</reference>